<proteinExistence type="predicted"/>
<evidence type="ECO:0000313" key="5">
    <source>
        <dbReference type="Proteomes" id="UP001165444"/>
    </source>
</evidence>
<dbReference type="Pfam" id="PF04773">
    <property type="entry name" value="FecR"/>
    <property type="match status" value="1"/>
</dbReference>
<evidence type="ECO:0000256" key="1">
    <source>
        <dbReference type="SAM" id="Phobius"/>
    </source>
</evidence>
<evidence type="ECO:0000259" key="2">
    <source>
        <dbReference type="Pfam" id="PF04773"/>
    </source>
</evidence>
<keyword evidence="1" id="KW-0472">Membrane</keyword>
<dbReference type="Pfam" id="PF16344">
    <property type="entry name" value="FecR_C"/>
    <property type="match status" value="1"/>
</dbReference>
<comment type="caution">
    <text evidence="4">The sequence shown here is derived from an EMBL/GenBank/DDBJ whole genome shotgun (WGS) entry which is preliminary data.</text>
</comment>
<dbReference type="PANTHER" id="PTHR30273:SF2">
    <property type="entry name" value="PROTEIN FECR"/>
    <property type="match status" value="1"/>
</dbReference>
<feature type="domain" description="Protein FecR C-terminal" evidence="3">
    <location>
        <begin position="273"/>
        <end position="341"/>
    </location>
</feature>
<sequence>MAKPSKQDNKQLLFDVDAAWGKLQAKTIRQRKTSRFSYLRWISYAAAAIIALLVILNTFGPSKSSKETDLLTNQLEVNQTNEPVLILENGEKVSLQKDSFSLQKNYATIHKKDASISYKSDNQETDNETTEVQHRLVIPKGKTYDLLLADGTHVWLNAETELTYPTNFNGDQRKVKLKGEAFFDVAKDAQKPFIVELENMDIKVLGTSFNISNYEEDKTESVTLVSGSVEVNVAQKGTYQITPSEQLSLSEFHQTVNIEKVDTELFTSWKDNKYIFKNARLDDILKKLHRWYDFSVAYEDALMGEKRFSIIIDREDDLSKVLEIISYTSNIKLEYKDKRINVRSEKSLEKGGL</sequence>
<accession>A0ABT0C343</accession>
<keyword evidence="5" id="KW-1185">Reference proteome</keyword>
<gene>
    <name evidence="4" type="ORF">MUN53_10470</name>
</gene>
<dbReference type="InterPro" id="IPR006860">
    <property type="entry name" value="FecR"/>
</dbReference>
<dbReference type="InterPro" id="IPR032508">
    <property type="entry name" value="FecR_C"/>
</dbReference>
<keyword evidence="1" id="KW-0812">Transmembrane</keyword>
<organism evidence="4 5">
    <name type="scientific">Parabacteroides faecalis</name>
    <dbReference type="NCBI Taxonomy" id="2924040"/>
    <lineage>
        <taxon>Bacteria</taxon>
        <taxon>Pseudomonadati</taxon>
        <taxon>Bacteroidota</taxon>
        <taxon>Bacteroidia</taxon>
        <taxon>Bacteroidales</taxon>
        <taxon>Tannerellaceae</taxon>
        <taxon>Parabacteroides</taxon>
    </lineage>
</organism>
<protein>
    <submittedName>
        <fullName evidence="4">FecR domain-containing protein</fullName>
    </submittedName>
</protein>
<feature type="domain" description="FecR protein" evidence="2">
    <location>
        <begin position="136"/>
        <end position="230"/>
    </location>
</feature>
<name>A0ABT0C343_9BACT</name>
<dbReference type="InterPro" id="IPR012373">
    <property type="entry name" value="Ferrdict_sens_TM"/>
</dbReference>
<dbReference type="Gene3D" id="3.55.50.30">
    <property type="match status" value="1"/>
</dbReference>
<dbReference type="Proteomes" id="UP001165444">
    <property type="component" value="Unassembled WGS sequence"/>
</dbReference>
<feature type="transmembrane region" description="Helical" evidence="1">
    <location>
        <begin position="38"/>
        <end position="59"/>
    </location>
</feature>
<dbReference type="Gene3D" id="2.60.120.1440">
    <property type="match status" value="1"/>
</dbReference>
<evidence type="ECO:0000259" key="3">
    <source>
        <dbReference type="Pfam" id="PF16344"/>
    </source>
</evidence>
<keyword evidence="1" id="KW-1133">Transmembrane helix</keyword>
<evidence type="ECO:0000313" key="4">
    <source>
        <dbReference type="EMBL" id="MCJ2381031.1"/>
    </source>
</evidence>
<reference evidence="4 5" key="1">
    <citation type="submission" date="2022-03" db="EMBL/GenBank/DDBJ databases">
        <title>Parabacteroides sp. nov. isolated from swine feces.</title>
        <authorList>
            <person name="Bak J.E."/>
        </authorList>
    </citation>
    <scope>NUCLEOTIDE SEQUENCE [LARGE SCALE GENOMIC DNA]</scope>
    <source>
        <strain evidence="4 5">AGMB00274</strain>
    </source>
</reference>
<dbReference type="PIRSF" id="PIRSF018266">
    <property type="entry name" value="FecR"/>
    <property type="match status" value="1"/>
</dbReference>
<dbReference type="RefSeq" id="WP_243325372.1">
    <property type="nucleotide sequence ID" value="NZ_JAKZMM010000024.1"/>
</dbReference>
<dbReference type="PANTHER" id="PTHR30273">
    <property type="entry name" value="PERIPLASMIC SIGNAL SENSOR AND SIGMA FACTOR ACTIVATOR FECR-RELATED"/>
    <property type="match status" value="1"/>
</dbReference>
<dbReference type="EMBL" id="JAKZMM010000024">
    <property type="protein sequence ID" value="MCJ2381031.1"/>
    <property type="molecule type" value="Genomic_DNA"/>
</dbReference>